<dbReference type="Pfam" id="PF00528">
    <property type="entry name" value="BPD_transp_1"/>
    <property type="match status" value="1"/>
</dbReference>
<evidence type="ECO:0000256" key="6">
    <source>
        <dbReference type="ARBA" id="ARBA00023136"/>
    </source>
</evidence>
<evidence type="ECO:0000256" key="4">
    <source>
        <dbReference type="ARBA" id="ARBA00022692"/>
    </source>
</evidence>
<keyword evidence="4 7" id="KW-0812">Transmembrane</keyword>
<proteinExistence type="inferred from homology"/>
<evidence type="ECO:0000313" key="11">
    <source>
        <dbReference type="Proteomes" id="UP001598448"/>
    </source>
</evidence>
<name>A0ABW6FPI9_9ACTN</name>
<feature type="region of interest" description="Disordered" evidence="8">
    <location>
        <begin position="1"/>
        <end position="36"/>
    </location>
</feature>
<feature type="transmembrane region" description="Helical" evidence="7">
    <location>
        <begin position="275"/>
        <end position="300"/>
    </location>
</feature>
<dbReference type="SUPFAM" id="SSF161098">
    <property type="entry name" value="MetI-like"/>
    <property type="match status" value="1"/>
</dbReference>
<comment type="subcellular location">
    <subcellularLocation>
        <location evidence="1 7">Cell membrane</location>
        <topology evidence="1 7">Multi-pass membrane protein</topology>
    </subcellularLocation>
</comment>
<dbReference type="CDD" id="cd06261">
    <property type="entry name" value="TM_PBP2"/>
    <property type="match status" value="1"/>
</dbReference>
<dbReference type="PROSITE" id="PS50928">
    <property type="entry name" value="ABC_TM1"/>
    <property type="match status" value="1"/>
</dbReference>
<keyword evidence="11" id="KW-1185">Reference proteome</keyword>
<reference evidence="10 11" key="1">
    <citation type="submission" date="2024-09" db="EMBL/GenBank/DDBJ databases">
        <title>The Natural Products Discovery Center: Release of the First 8490 Sequenced Strains for Exploring Actinobacteria Biosynthetic Diversity.</title>
        <authorList>
            <person name="Kalkreuter E."/>
            <person name="Kautsar S.A."/>
            <person name="Yang D."/>
            <person name="Bader C.D."/>
            <person name="Teijaro C.N."/>
            <person name="Fluegel L."/>
            <person name="Davis C.M."/>
            <person name="Simpson J.R."/>
            <person name="Lauterbach L."/>
            <person name="Steele A.D."/>
            <person name="Gui C."/>
            <person name="Meng S."/>
            <person name="Li G."/>
            <person name="Viehrig K."/>
            <person name="Ye F."/>
            <person name="Su P."/>
            <person name="Kiefer A.F."/>
            <person name="Nichols A."/>
            <person name="Cepeda A.J."/>
            <person name="Yan W."/>
            <person name="Fan B."/>
            <person name="Jiang Y."/>
            <person name="Adhikari A."/>
            <person name="Zheng C.-J."/>
            <person name="Schuster L."/>
            <person name="Cowan T.M."/>
            <person name="Smanski M.J."/>
            <person name="Chevrette M.G."/>
            <person name="De Carvalho L.P.S."/>
            <person name="Shen B."/>
        </authorList>
    </citation>
    <scope>NUCLEOTIDE SEQUENCE [LARGE SCALE GENOMIC DNA]</scope>
    <source>
        <strain evidence="10 11">NPDC058348</strain>
    </source>
</reference>
<dbReference type="EMBL" id="JBHXIJ010000145">
    <property type="protein sequence ID" value="MFD5101200.1"/>
    <property type="molecule type" value="Genomic_DNA"/>
</dbReference>
<feature type="domain" description="ABC transmembrane type-1" evidence="9">
    <location>
        <begin position="115"/>
        <end position="300"/>
    </location>
</feature>
<keyword evidence="3" id="KW-1003">Cell membrane</keyword>
<comment type="similarity">
    <text evidence="7">Belongs to the binding-protein-dependent transport system permease family.</text>
</comment>
<feature type="compositionally biased region" description="Basic and acidic residues" evidence="8">
    <location>
        <begin position="18"/>
        <end position="29"/>
    </location>
</feature>
<evidence type="ECO:0000256" key="7">
    <source>
        <dbReference type="RuleBase" id="RU363032"/>
    </source>
</evidence>
<dbReference type="PANTHER" id="PTHR43386">
    <property type="entry name" value="OLIGOPEPTIDE TRANSPORT SYSTEM PERMEASE PROTEIN APPC"/>
    <property type="match status" value="1"/>
</dbReference>
<keyword evidence="2 7" id="KW-0813">Transport</keyword>
<dbReference type="Gene3D" id="1.10.3720.10">
    <property type="entry name" value="MetI-like"/>
    <property type="match status" value="1"/>
</dbReference>
<keyword evidence="6 7" id="KW-0472">Membrane</keyword>
<organism evidence="10 11">
    <name type="scientific">Streptomyces albidochromogenes</name>
    <dbReference type="NCBI Taxonomy" id="329524"/>
    <lineage>
        <taxon>Bacteria</taxon>
        <taxon>Bacillati</taxon>
        <taxon>Actinomycetota</taxon>
        <taxon>Actinomycetes</taxon>
        <taxon>Kitasatosporales</taxon>
        <taxon>Streptomycetaceae</taxon>
        <taxon>Streptomyces</taxon>
    </lineage>
</organism>
<dbReference type="Proteomes" id="UP001598448">
    <property type="component" value="Unassembled WGS sequence"/>
</dbReference>
<dbReference type="InterPro" id="IPR050366">
    <property type="entry name" value="BP-dependent_transpt_permease"/>
</dbReference>
<dbReference type="InterPro" id="IPR035906">
    <property type="entry name" value="MetI-like_sf"/>
</dbReference>
<evidence type="ECO:0000256" key="3">
    <source>
        <dbReference type="ARBA" id="ARBA00022475"/>
    </source>
</evidence>
<protein>
    <submittedName>
        <fullName evidence="10">ABC transporter permease</fullName>
    </submittedName>
</protein>
<dbReference type="RefSeq" id="WP_386716201.1">
    <property type="nucleotide sequence ID" value="NZ_JBHXIJ010000145.1"/>
</dbReference>
<evidence type="ECO:0000256" key="1">
    <source>
        <dbReference type="ARBA" id="ARBA00004651"/>
    </source>
</evidence>
<evidence type="ECO:0000259" key="9">
    <source>
        <dbReference type="PROSITE" id="PS50928"/>
    </source>
</evidence>
<evidence type="ECO:0000256" key="5">
    <source>
        <dbReference type="ARBA" id="ARBA00022989"/>
    </source>
</evidence>
<gene>
    <name evidence="10" type="ORF">ACFWJN_19880</name>
</gene>
<comment type="caution">
    <text evidence="10">The sequence shown here is derived from an EMBL/GenBank/DDBJ whole genome shotgun (WGS) entry which is preliminary data.</text>
</comment>
<dbReference type="PANTHER" id="PTHR43386:SF25">
    <property type="entry name" value="PEPTIDE ABC TRANSPORTER PERMEASE PROTEIN"/>
    <property type="match status" value="1"/>
</dbReference>
<evidence type="ECO:0000256" key="2">
    <source>
        <dbReference type="ARBA" id="ARBA00022448"/>
    </source>
</evidence>
<keyword evidence="5 7" id="KW-1133">Transmembrane helix</keyword>
<feature type="transmembrane region" description="Helical" evidence="7">
    <location>
        <begin position="150"/>
        <end position="169"/>
    </location>
</feature>
<accession>A0ABW6FPI9</accession>
<feature type="transmembrane region" description="Helical" evidence="7">
    <location>
        <begin position="175"/>
        <end position="193"/>
    </location>
</feature>
<feature type="transmembrane region" description="Helical" evidence="7">
    <location>
        <begin position="232"/>
        <end position="255"/>
    </location>
</feature>
<evidence type="ECO:0000256" key="8">
    <source>
        <dbReference type="SAM" id="MobiDB-lite"/>
    </source>
</evidence>
<feature type="transmembrane region" description="Helical" evidence="7">
    <location>
        <begin position="52"/>
        <end position="73"/>
    </location>
</feature>
<dbReference type="InterPro" id="IPR000515">
    <property type="entry name" value="MetI-like"/>
</dbReference>
<sequence>MTAHEPPATAGRTSAGEGAHDAAPGHRTPEAVAATAPVRLAPSARWRPRKGVVLRVLPALLLVALAAVGPWLAPHAIDAPVTAPYAEPGGGAPLGGDQLGRDVLTRLLAGGRELIATSLLAAVLVTAAAALLGTVGALRPAVGRVVERAADVLMLLPAVLGILLIALSWPGGGRYAVIAAAVVMGVPYAVRLVSGAAAPVAASGYIEAAAVGGERLWHLVVREVLPNLRATLLALFGLRFVAAVYIVATAGFLQVGPQPPAADWALMIRENAGGIVLNPWAVLAPSIAIGLLAMSVNLAASALVPQPGRKAVTAL</sequence>
<evidence type="ECO:0000313" key="10">
    <source>
        <dbReference type="EMBL" id="MFD5101200.1"/>
    </source>
</evidence>
<feature type="transmembrane region" description="Helical" evidence="7">
    <location>
        <begin position="114"/>
        <end position="138"/>
    </location>
</feature>